<evidence type="ECO:0000256" key="1">
    <source>
        <dbReference type="ARBA" id="ARBA00023157"/>
    </source>
</evidence>
<gene>
    <name evidence="7" type="ORF">IW261DRAFT_1494465</name>
</gene>
<evidence type="ECO:0000256" key="5">
    <source>
        <dbReference type="SAM" id="SignalP"/>
    </source>
</evidence>
<comment type="catalytic activity">
    <reaction evidence="3">
        <text>a diacylglycerol + H2O = a monoacylglycerol + a fatty acid + H(+)</text>
        <dbReference type="Rhea" id="RHEA:32731"/>
        <dbReference type="ChEBI" id="CHEBI:15377"/>
        <dbReference type="ChEBI" id="CHEBI:15378"/>
        <dbReference type="ChEBI" id="CHEBI:17408"/>
        <dbReference type="ChEBI" id="CHEBI:18035"/>
        <dbReference type="ChEBI" id="CHEBI:28868"/>
    </reaction>
</comment>
<dbReference type="CDD" id="cd00519">
    <property type="entry name" value="Lipase_3"/>
    <property type="match status" value="1"/>
</dbReference>
<sequence>MRSGRLLTMFLLLKLWSTLAVLHSFVNASPLEIVSTRRNQDDTSTMDTAEIGAFKPYTYYAGAAYCNPSTTLTWTCGTNCEANPNFHPVASGGDGAAVQYWYVGYDADLHTIIVGHQGTDIAKLLPVVTDVVFLLSPLDATLFPNISSGVLVHSGFKQAHANTATLVLSAVTKAMSTYSTNTVTVVGHSLGAAIALLDGVFLNVQLPSASVSVKSYGMPRVGNPQFADYVDQHLSVSHVNNKKDFVPILPERFLGFAHCSGEKHINDSSVWIDCPGQDNESNQCVVGEVPTILLGNANDHDGPYDGVMIGC</sequence>
<feature type="domain" description="Fungal lipase-type" evidence="6">
    <location>
        <begin position="115"/>
        <end position="251"/>
    </location>
</feature>
<comment type="catalytic activity">
    <reaction evidence="4">
        <text>a monoacylglycerol + H2O = glycerol + a fatty acid + H(+)</text>
        <dbReference type="Rhea" id="RHEA:15245"/>
        <dbReference type="ChEBI" id="CHEBI:15377"/>
        <dbReference type="ChEBI" id="CHEBI:15378"/>
        <dbReference type="ChEBI" id="CHEBI:17408"/>
        <dbReference type="ChEBI" id="CHEBI:17754"/>
        <dbReference type="ChEBI" id="CHEBI:28868"/>
    </reaction>
</comment>
<keyword evidence="5" id="KW-0732">Signal</keyword>
<feature type="chain" id="PRO_5041288878" evidence="5">
    <location>
        <begin position="29"/>
        <end position="311"/>
    </location>
</feature>
<evidence type="ECO:0000313" key="7">
    <source>
        <dbReference type="EMBL" id="KAK0475475.1"/>
    </source>
</evidence>
<dbReference type="InterPro" id="IPR051218">
    <property type="entry name" value="Sec_MonoDiacylglyc_Lipase"/>
</dbReference>
<accession>A0AA39P1E2</accession>
<organism evidence="7 8">
    <name type="scientific">Armillaria novae-zelandiae</name>
    <dbReference type="NCBI Taxonomy" id="153914"/>
    <lineage>
        <taxon>Eukaryota</taxon>
        <taxon>Fungi</taxon>
        <taxon>Dikarya</taxon>
        <taxon>Basidiomycota</taxon>
        <taxon>Agaricomycotina</taxon>
        <taxon>Agaricomycetes</taxon>
        <taxon>Agaricomycetidae</taxon>
        <taxon>Agaricales</taxon>
        <taxon>Marasmiineae</taxon>
        <taxon>Physalacriaceae</taxon>
        <taxon>Armillaria</taxon>
    </lineage>
</organism>
<dbReference type="Gene3D" id="3.40.50.1820">
    <property type="entry name" value="alpha/beta hydrolase"/>
    <property type="match status" value="1"/>
</dbReference>
<reference evidence="7" key="1">
    <citation type="submission" date="2023-06" db="EMBL/GenBank/DDBJ databases">
        <authorList>
            <consortium name="Lawrence Berkeley National Laboratory"/>
            <person name="Ahrendt S."/>
            <person name="Sahu N."/>
            <person name="Indic B."/>
            <person name="Wong-Bajracharya J."/>
            <person name="Merenyi Z."/>
            <person name="Ke H.-M."/>
            <person name="Monk M."/>
            <person name="Kocsube S."/>
            <person name="Drula E."/>
            <person name="Lipzen A."/>
            <person name="Balint B."/>
            <person name="Henrissat B."/>
            <person name="Andreopoulos B."/>
            <person name="Martin F.M."/>
            <person name="Harder C.B."/>
            <person name="Rigling D."/>
            <person name="Ford K.L."/>
            <person name="Foster G.D."/>
            <person name="Pangilinan J."/>
            <person name="Papanicolaou A."/>
            <person name="Barry K."/>
            <person name="LaButti K."/>
            <person name="Viragh M."/>
            <person name="Koriabine M."/>
            <person name="Yan M."/>
            <person name="Riley R."/>
            <person name="Champramary S."/>
            <person name="Plett K.L."/>
            <person name="Tsai I.J."/>
            <person name="Slot J."/>
            <person name="Sipos G."/>
            <person name="Plett J."/>
            <person name="Nagy L.G."/>
            <person name="Grigoriev I.V."/>
        </authorList>
    </citation>
    <scope>NUCLEOTIDE SEQUENCE</scope>
    <source>
        <strain evidence="7">ICMP 16352</strain>
    </source>
</reference>
<evidence type="ECO:0000256" key="2">
    <source>
        <dbReference type="ARBA" id="ARBA00043996"/>
    </source>
</evidence>
<dbReference type="GO" id="GO:0006629">
    <property type="term" value="P:lipid metabolic process"/>
    <property type="evidence" value="ECO:0007669"/>
    <property type="project" value="InterPro"/>
</dbReference>
<evidence type="ECO:0000259" key="6">
    <source>
        <dbReference type="Pfam" id="PF01764"/>
    </source>
</evidence>
<comment type="caution">
    <text evidence="7">The sequence shown here is derived from an EMBL/GenBank/DDBJ whole genome shotgun (WGS) entry which is preliminary data.</text>
</comment>
<evidence type="ECO:0000256" key="4">
    <source>
        <dbReference type="ARBA" id="ARBA00048461"/>
    </source>
</evidence>
<dbReference type="SUPFAM" id="SSF53474">
    <property type="entry name" value="alpha/beta-Hydrolases"/>
    <property type="match status" value="1"/>
</dbReference>
<keyword evidence="8" id="KW-1185">Reference proteome</keyword>
<proteinExistence type="inferred from homology"/>
<feature type="signal peptide" evidence="5">
    <location>
        <begin position="1"/>
        <end position="28"/>
    </location>
</feature>
<dbReference type="InterPro" id="IPR002921">
    <property type="entry name" value="Fungal_lipase-type"/>
</dbReference>
<dbReference type="PANTHER" id="PTHR45856">
    <property type="entry name" value="ALPHA/BETA-HYDROLASES SUPERFAMILY PROTEIN"/>
    <property type="match status" value="1"/>
</dbReference>
<protein>
    <submittedName>
        <fullName evidence="7">Lipase</fullName>
    </submittedName>
</protein>
<dbReference type="PANTHER" id="PTHR45856:SF25">
    <property type="entry name" value="FUNGAL LIPASE-LIKE DOMAIN-CONTAINING PROTEIN"/>
    <property type="match status" value="1"/>
</dbReference>
<dbReference type="InterPro" id="IPR029058">
    <property type="entry name" value="AB_hydrolase_fold"/>
</dbReference>
<dbReference type="AlphaFoldDB" id="A0AA39P1E2"/>
<dbReference type="Pfam" id="PF01764">
    <property type="entry name" value="Lipase_3"/>
    <property type="match status" value="1"/>
</dbReference>
<evidence type="ECO:0000313" key="8">
    <source>
        <dbReference type="Proteomes" id="UP001175227"/>
    </source>
</evidence>
<evidence type="ECO:0000256" key="3">
    <source>
        <dbReference type="ARBA" id="ARBA00047591"/>
    </source>
</evidence>
<dbReference type="Proteomes" id="UP001175227">
    <property type="component" value="Unassembled WGS sequence"/>
</dbReference>
<name>A0AA39P1E2_9AGAR</name>
<keyword evidence="1" id="KW-1015">Disulfide bond</keyword>
<comment type="similarity">
    <text evidence="2">Belongs to the AB hydrolase superfamily. Lipase family. Class 3 subfamily.</text>
</comment>
<dbReference type="EMBL" id="JAUEPR010000023">
    <property type="protein sequence ID" value="KAK0475475.1"/>
    <property type="molecule type" value="Genomic_DNA"/>
</dbReference>